<dbReference type="GO" id="GO:0030245">
    <property type="term" value="P:cellulose catabolic process"/>
    <property type="evidence" value="ECO:0007669"/>
    <property type="project" value="UniProtKB-KW"/>
</dbReference>
<evidence type="ECO:0000259" key="9">
    <source>
        <dbReference type="Pfam" id="PF00759"/>
    </source>
</evidence>
<feature type="chain" id="PRO_5022269029" description="Endoglucanase" evidence="8">
    <location>
        <begin position="20"/>
        <end position="565"/>
    </location>
</feature>
<dbReference type="EMBL" id="BKAU01000005">
    <property type="protein sequence ID" value="GEP98018.1"/>
    <property type="molecule type" value="Genomic_DNA"/>
</dbReference>
<keyword evidence="3 6" id="KW-0119">Carbohydrate metabolism</keyword>
<comment type="catalytic activity">
    <reaction evidence="8">
        <text>Endohydrolysis of (1-&gt;4)-beta-D-glucosidic linkages in cellulose, lichenin and cereal beta-D-glucans.</text>
        <dbReference type="EC" id="3.2.1.4"/>
    </reaction>
</comment>
<feature type="active site" evidence="7">
    <location>
        <position position="542"/>
    </location>
</feature>
<comment type="caution">
    <text evidence="11">The sequence shown here is derived from an EMBL/GenBank/DDBJ whole genome shotgun (WGS) entry which is preliminary data.</text>
</comment>
<dbReference type="Pfam" id="PF02927">
    <property type="entry name" value="CelD_N"/>
    <property type="match status" value="1"/>
</dbReference>
<keyword evidence="8" id="KW-0732">Signal</keyword>
<evidence type="ECO:0000256" key="4">
    <source>
        <dbReference type="ARBA" id="ARBA00023295"/>
    </source>
</evidence>
<dbReference type="InterPro" id="IPR014756">
    <property type="entry name" value="Ig_E-set"/>
</dbReference>
<evidence type="ECO:0000313" key="12">
    <source>
        <dbReference type="Proteomes" id="UP000321436"/>
    </source>
</evidence>
<sequence length="565" mass="61301">MQTSFLAAALLLSAATIKAQSPVDNIRLNQAGFYPAAPKMAVVTASEDDRFIIRKADGKTVVFSGTLGAVQRSPYSGKESRMADFSALRDTGRFVLEVTGAGRSHVFSIRPAVHDALAKAALKGFYYQRTLIPLNAAYAGRWSRAAGHPDTAVLVHPSAAGPGRVAGAVISSPGGWYDAGDYNKYIVNCGITMATLLSLYEDYPAYCRTMGTNIPESGNTLPDLLDEILFNLRWMLTMQDPADGGVYHKLTNPAFDGMIMPHEAVKTRYVVQKSTAAALDFAAVMAQAARVLKAFPRELPGLPDSCLKAAETAWQWAQQNPVVYYDQQAINNRFDPDISTGAYGDRNVRDEFMWAASELFVTTQKNIYQPDLQLPMQLPSWSQVSMLGYYSLLRAGHPLQAQLEKWVETMAAGVETQPYHTVMGGTARDFVWGSSAVAANQGIALLYAYRFTGKKIYLRHALGNLDYLLGRNATGYSFVTGIGGKTPMHLHHRPSIADGVAAPVPGLLAGGPNPGRQDGCKYPSTAADEAYVDDDCSYASNEIAINWNAPLVYLAAAIEALQEEL</sequence>
<keyword evidence="5 6" id="KW-0624">Polysaccharide degradation</keyword>
<evidence type="ECO:0000256" key="7">
    <source>
        <dbReference type="PROSITE-ProRule" id="PRU10060"/>
    </source>
</evidence>
<protein>
    <recommendedName>
        <fullName evidence="8">Endoglucanase</fullName>
        <ecNumber evidence="8">3.2.1.4</ecNumber>
    </recommendedName>
</protein>
<gene>
    <name evidence="11" type="primary">egl2_2</name>
    <name evidence="11" type="ORF">CCY01nite_42780</name>
</gene>
<dbReference type="PANTHER" id="PTHR22298">
    <property type="entry name" value="ENDO-1,4-BETA-GLUCANASE"/>
    <property type="match status" value="1"/>
</dbReference>
<dbReference type="Pfam" id="PF00759">
    <property type="entry name" value="Glyco_hydro_9"/>
    <property type="match status" value="1"/>
</dbReference>
<dbReference type="PROSITE" id="PS00592">
    <property type="entry name" value="GH9_2"/>
    <property type="match status" value="1"/>
</dbReference>
<evidence type="ECO:0000313" key="11">
    <source>
        <dbReference type="EMBL" id="GEP98018.1"/>
    </source>
</evidence>
<dbReference type="PROSITE" id="PS00698">
    <property type="entry name" value="GH9_3"/>
    <property type="match status" value="1"/>
</dbReference>
<dbReference type="InterPro" id="IPR018221">
    <property type="entry name" value="Glyco_hydro_9_His_AS"/>
</dbReference>
<proteinExistence type="inferred from homology"/>
<dbReference type="RefSeq" id="WP_146866154.1">
    <property type="nucleotide sequence ID" value="NZ_BKAU01000005.1"/>
</dbReference>
<accession>A0A512RQN8</accession>
<dbReference type="GO" id="GO:0008810">
    <property type="term" value="F:cellulase activity"/>
    <property type="evidence" value="ECO:0007669"/>
    <property type="project" value="UniProtKB-EC"/>
</dbReference>
<dbReference type="EC" id="3.2.1.4" evidence="8"/>
<feature type="active site" evidence="7">
    <location>
        <position position="533"/>
    </location>
</feature>
<dbReference type="AlphaFoldDB" id="A0A512RQN8"/>
<feature type="domain" description="Glycoside hydrolase family 9" evidence="9">
    <location>
        <begin position="117"/>
        <end position="554"/>
    </location>
</feature>
<evidence type="ECO:0000256" key="2">
    <source>
        <dbReference type="ARBA" id="ARBA00022801"/>
    </source>
</evidence>
<evidence type="ECO:0000256" key="3">
    <source>
        <dbReference type="ARBA" id="ARBA00023277"/>
    </source>
</evidence>
<evidence type="ECO:0000256" key="5">
    <source>
        <dbReference type="ARBA" id="ARBA00023326"/>
    </source>
</evidence>
<dbReference type="Gene3D" id="2.60.40.10">
    <property type="entry name" value="Immunoglobulins"/>
    <property type="match status" value="1"/>
</dbReference>
<dbReference type="OrthoDB" id="9808897at2"/>
<evidence type="ECO:0000259" key="10">
    <source>
        <dbReference type="Pfam" id="PF02927"/>
    </source>
</evidence>
<reference evidence="11 12" key="1">
    <citation type="submission" date="2019-07" db="EMBL/GenBank/DDBJ databases">
        <title>Whole genome shotgun sequence of Chitinophaga cymbidii NBRC 109752.</title>
        <authorList>
            <person name="Hosoyama A."/>
            <person name="Uohara A."/>
            <person name="Ohji S."/>
            <person name="Ichikawa N."/>
        </authorList>
    </citation>
    <scope>NUCLEOTIDE SEQUENCE [LARGE SCALE GENOMIC DNA]</scope>
    <source>
        <strain evidence="11 12">NBRC 109752</strain>
    </source>
</reference>
<keyword evidence="8" id="KW-0136">Cellulose degradation</keyword>
<dbReference type="InterPro" id="IPR013783">
    <property type="entry name" value="Ig-like_fold"/>
</dbReference>
<feature type="active site" evidence="6">
    <location>
        <position position="491"/>
    </location>
</feature>
<feature type="domain" description="Cellulase Ig-like" evidence="10">
    <location>
        <begin position="24"/>
        <end position="102"/>
    </location>
</feature>
<keyword evidence="2 6" id="KW-0378">Hydrolase</keyword>
<keyword evidence="4 6" id="KW-0326">Glycosidase</keyword>
<evidence type="ECO:0000256" key="1">
    <source>
        <dbReference type="ARBA" id="ARBA00007072"/>
    </source>
</evidence>
<name>A0A512RQN8_9BACT</name>
<dbReference type="Proteomes" id="UP000321436">
    <property type="component" value="Unassembled WGS sequence"/>
</dbReference>
<keyword evidence="12" id="KW-1185">Reference proteome</keyword>
<evidence type="ECO:0000256" key="8">
    <source>
        <dbReference type="RuleBase" id="RU361166"/>
    </source>
</evidence>
<organism evidence="11 12">
    <name type="scientific">Chitinophaga cymbidii</name>
    <dbReference type="NCBI Taxonomy" id="1096750"/>
    <lineage>
        <taxon>Bacteria</taxon>
        <taxon>Pseudomonadati</taxon>
        <taxon>Bacteroidota</taxon>
        <taxon>Chitinophagia</taxon>
        <taxon>Chitinophagales</taxon>
        <taxon>Chitinophagaceae</taxon>
        <taxon>Chitinophaga</taxon>
    </lineage>
</organism>
<dbReference type="InterPro" id="IPR004197">
    <property type="entry name" value="Cellulase_Ig-like"/>
</dbReference>
<dbReference type="InterPro" id="IPR008928">
    <property type="entry name" value="6-hairpin_glycosidase_sf"/>
</dbReference>
<dbReference type="InterPro" id="IPR033126">
    <property type="entry name" value="Glyco_hydro_9_Asp/Glu_AS"/>
</dbReference>
<dbReference type="SUPFAM" id="SSF81296">
    <property type="entry name" value="E set domains"/>
    <property type="match status" value="1"/>
</dbReference>
<dbReference type="SUPFAM" id="SSF48208">
    <property type="entry name" value="Six-hairpin glycosidases"/>
    <property type="match status" value="1"/>
</dbReference>
<dbReference type="CDD" id="cd02850">
    <property type="entry name" value="E_set_Cellulase_N"/>
    <property type="match status" value="1"/>
</dbReference>
<comment type="similarity">
    <text evidence="1 6 8">Belongs to the glycosyl hydrolase 9 (cellulase E) family.</text>
</comment>
<feature type="signal peptide" evidence="8">
    <location>
        <begin position="1"/>
        <end position="19"/>
    </location>
</feature>
<dbReference type="InterPro" id="IPR012341">
    <property type="entry name" value="6hp_glycosidase-like_sf"/>
</dbReference>
<dbReference type="Gene3D" id="1.50.10.10">
    <property type="match status" value="1"/>
</dbReference>
<evidence type="ECO:0000256" key="6">
    <source>
        <dbReference type="PROSITE-ProRule" id="PRU10059"/>
    </source>
</evidence>
<dbReference type="InterPro" id="IPR001701">
    <property type="entry name" value="Glyco_hydro_9"/>
</dbReference>